<sequence>VSSLGLRSIRIDFGYFRTSFLKRDHRKPYVAKIEDYRKMAEQVESALQAYNGNQPGDPKKGVQVMLDVVRGEGVTRGKEFPKSLVLGSGCFESAQDQIQGYLKLHAE</sequence>
<comment type="caution">
    <text evidence="1">The sequence shown here is derived from an EMBL/GenBank/DDBJ whole genome shotgun (WGS) entry which is preliminary data.</text>
</comment>
<evidence type="ECO:0000313" key="2">
    <source>
        <dbReference type="Proteomes" id="UP000812287"/>
    </source>
</evidence>
<name>A0A9P8AKP2_9AGAR</name>
<feature type="non-terminal residue" evidence="1">
    <location>
        <position position="1"/>
    </location>
</feature>
<dbReference type="Gene3D" id="3.40.50.720">
    <property type="entry name" value="NAD(P)-binding Rossmann-like Domain"/>
    <property type="match status" value="1"/>
</dbReference>
<dbReference type="GeneID" id="66106190"/>
<evidence type="ECO:0000313" key="1">
    <source>
        <dbReference type="EMBL" id="KAG7439413.1"/>
    </source>
</evidence>
<organism evidence="1 2">
    <name type="scientific">Guyanagaster necrorhizus</name>
    <dbReference type="NCBI Taxonomy" id="856835"/>
    <lineage>
        <taxon>Eukaryota</taxon>
        <taxon>Fungi</taxon>
        <taxon>Dikarya</taxon>
        <taxon>Basidiomycota</taxon>
        <taxon>Agaricomycotina</taxon>
        <taxon>Agaricomycetes</taxon>
        <taxon>Agaricomycetidae</taxon>
        <taxon>Agaricales</taxon>
        <taxon>Marasmiineae</taxon>
        <taxon>Physalacriaceae</taxon>
        <taxon>Guyanagaster</taxon>
    </lineage>
</organism>
<proteinExistence type="predicted"/>
<dbReference type="OrthoDB" id="1274115at2759"/>
<accession>A0A9P8AKP2</accession>
<dbReference type="EMBL" id="MU250596">
    <property type="protein sequence ID" value="KAG7439413.1"/>
    <property type="molecule type" value="Genomic_DNA"/>
</dbReference>
<dbReference type="RefSeq" id="XP_043032913.1">
    <property type="nucleotide sequence ID" value="XM_043183893.1"/>
</dbReference>
<keyword evidence="2" id="KW-1185">Reference proteome</keyword>
<gene>
    <name evidence="1" type="ORF">BT62DRAFT_913725</name>
</gene>
<protein>
    <submittedName>
        <fullName evidence="1">Uncharacterized protein</fullName>
    </submittedName>
</protein>
<reference evidence="1" key="1">
    <citation type="submission" date="2020-11" db="EMBL/GenBank/DDBJ databases">
        <title>Adaptations for nitrogen fixation in a non-lichenized fungal sporocarp promotes dispersal by wood-feeding termites.</title>
        <authorList>
            <consortium name="DOE Joint Genome Institute"/>
            <person name="Koch R.A."/>
            <person name="Yoon G."/>
            <person name="Arayal U."/>
            <person name="Lail K."/>
            <person name="Amirebrahimi M."/>
            <person name="Labutti K."/>
            <person name="Lipzen A."/>
            <person name="Riley R."/>
            <person name="Barry K."/>
            <person name="Henrissat B."/>
            <person name="Grigoriev I.V."/>
            <person name="Herr J.R."/>
            <person name="Aime M.C."/>
        </authorList>
    </citation>
    <scope>NUCLEOTIDE SEQUENCE</scope>
    <source>
        <strain evidence="1">MCA 3950</strain>
    </source>
</reference>
<dbReference type="Proteomes" id="UP000812287">
    <property type="component" value="Unassembled WGS sequence"/>
</dbReference>
<dbReference type="AlphaFoldDB" id="A0A9P8AKP2"/>